<keyword evidence="7" id="KW-1185">Reference proteome</keyword>
<evidence type="ECO:0000313" key="6">
    <source>
        <dbReference type="EMBL" id="SEP15295.1"/>
    </source>
</evidence>
<proteinExistence type="predicted"/>
<evidence type="ECO:0000256" key="1">
    <source>
        <dbReference type="ARBA" id="ARBA00022714"/>
    </source>
</evidence>
<keyword evidence="2" id="KW-0479">Metal-binding</keyword>
<dbReference type="GO" id="GO:0051537">
    <property type="term" value="F:2 iron, 2 sulfur cluster binding"/>
    <property type="evidence" value="ECO:0007669"/>
    <property type="project" value="UniProtKB-KW"/>
</dbReference>
<dbReference type="Gene3D" id="2.102.10.10">
    <property type="entry name" value="Rieske [2Fe-2S] iron-sulphur domain"/>
    <property type="match status" value="1"/>
</dbReference>
<dbReference type="Pfam" id="PF00355">
    <property type="entry name" value="Rieske"/>
    <property type="match status" value="1"/>
</dbReference>
<keyword evidence="1" id="KW-0001">2Fe-2S</keyword>
<evidence type="ECO:0000256" key="2">
    <source>
        <dbReference type="ARBA" id="ARBA00022723"/>
    </source>
</evidence>
<dbReference type="STRING" id="673521.SAMN05660991_03585"/>
<dbReference type="InterPro" id="IPR036922">
    <property type="entry name" value="Rieske_2Fe-2S_sf"/>
</dbReference>
<dbReference type="SUPFAM" id="SSF50022">
    <property type="entry name" value="ISP domain"/>
    <property type="match status" value="1"/>
</dbReference>
<dbReference type="InterPro" id="IPR017941">
    <property type="entry name" value="Rieske_2Fe-2S"/>
</dbReference>
<keyword evidence="3" id="KW-0408">Iron</keyword>
<dbReference type="CDD" id="cd03528">
    <property type="entry name" value="Rieske_RO_ferredoxin"/>
    <property type="match status" value="1"/>
</dbReference>
<keyword evidence="6" id="KW-0223">Dioxygenase</keyword>
<sequence>MSTPENTKPTPATDEELAAASTECQFVRICRKGQVPEGYVRRFYAETDKGQLEIAVARLDGKAYATSNYCTHLDCLLSSGKLQDDGIRCSCHNSVFDLETGAPIQPPATEPIRTYPVREEDGQVLVGVSERDVLEGGPRRRKPPAAG</sequence>
<dbReference type="GO" id="GO:0016705">
    <property type="term" value="F:oxidoreductase activity, acting on paired donors, with incorporation or reduction of molecular oxygen"/>
    <property type="evidence" value="ECO:0007669"/>
    <property type="project" value="UniProtKB-ARBA"/>
</dbReference>
<keyword evidence="4" id="KW-0411">Iron-sulfur</keyword>
<evidence type="ECO:0000256" key="3">
    <source>
        <dbReference type="ARBA" id="ARBA00023004"/>
    </source>
</evidence>
<dbReference type="AlphaFoldDB" id="A0A1H8VIQ3"/>
<evidence type="ECO:0000259" key="5">
    <source>
        <dbReference type="PROSITE" id="PS51296"/>
    </source>
</evidence>
<reference evidence="7" key="1">
    <citation type="submission" date="2016-10" db="EMBL/GenBank/DDBJ databases">
        <authorList>
            <person name="Varghese N."/>
            <person name="Submissions S."/>
        </authorList>
    </citation>
    <scope>NUCLEOTIDE SEQUENCE [LARGE SCALE GENOMIC DNA]</scope>
    <source>
        <strain evidence="7">DSM 45413</strain>
    </source>
</reference>
<gene>
    <name evidence="6" type="ORF">SAMN05660991_03585</name>
</gene>
<dbReference type="OrthoDB" id="147178at2"/>
<dbReference type="PANTHER" id="PTHR21496">
    <property type="entry name" value="FERREDOXIN-RELATED"/>
    <property type="match status" value="1"/>
</dbReference>
<evidence type="ECO:0000256" key="4">
    <source>
        <dbReference type="ARBA" id="ARBA00023014"/>
    </source>
</evidence>
<dbReference type="EMBL" id="FOEE01000012">
    <property type="protein sequence ID" value="SEP15295.1"/>
    <property type="molecule type" value="Genomic_DNA"/>
</dbReference>
<dbReference type="GO" id="GO:0051213">
    <property type="term" value="F:dioxygenase activity"/>
    <property type="evidence" value="ECO:0007669"/>
    <property type="project" value="UniProtKB-KW"/>
</dbReference>
<dbReference type="RefSeq" id="WP_091946587.1">
    <property type="nucleotide sequence ID" value="NZ_FOEE01000012.1"/>
</dbReference>
<dbReference type="GO" id="GO:0004497">
    <property type="term" value="F:monooxygenase activity"/>
    <property type="evidence" value="ECO:0007669"/>
    <property type="project" value="UniProtKB-ARBA"/>
</dbReference>
<accession>A0A1H8VIQ3</accession>
<evidence type="ECO:0000313" key="7">
    <source>
        <dbReference type="Proteomes" id="UP000198960"/>
    </source>
</evidence>
<name>A0A1H8VIQ3_9ACTN</name>
<dbReference type="GO" id="GO:0046872">
    <property type="term" value="F:metal ion binding"/>
    <property type="evidence" value="ECO:0007669"/>
    <property type="project" value="UniProtKB-KW"/>
</dbReference>
<protein>
    <submittedName>
        <fullName evidence="6">3-phenylpropionate/trans-cinnamate dioxygenase ferredoxin subunit</fullName>
    </submittedName>
</protein>
<feature type="domain" description="Rieske" evidence="5">
    <location>
        <begin position="27"/>
        <end position="126"/>
    </location>
</feature>
<dbReference type="PROSITE" id="PS51296">
    <property type="entry name" value="RIESKE"/>
    <property type="match status" value="1"/>
</dbReference>
<keyword evidence="6" id="KW-0560">Oxidoreductase</keyword>
<organism evidence="6 7">
    <name type="scientific">Trujillonella endophytica</name>
    <dbReference type="NCBI Taxonomy" id="673521"/>
    <lineage>
        <taxon>Bacteria</taxon>
        <taxon>Bacillati</taxon>
        <taxon>Actinomycetota</taxon>
        <taxon>Actinomycetes</taxon>
        <taxon>Geodermatophilales</taxon>
        <taxon>Geodermatophilaceae</taxon>
        <taxon>Trujillonella</taxon>
    </lineage>
</organism>
<dbReference type="PANTHER" id="PTHR21496:SF23">
    <property type="entry name" value="3-PHENYLPROPIONATE_CINNAMIC ACID DIOXYGENASE FERREDOXIN SUBUNIT"/>
    <property type="match status" value="1"/>
</dbReference>
<dbReference type="Proteomes" id="UP000198960">
    <property type="component" value="Unassembled WGS sequence"/>
</dbReference>